<dbReference type="RefSeq" id="WP_020943040.1">
    <property type="nucleotide sequence ID" value="NC_021985.1"/>
</dbReference>
<organism evidence="2 3">
    <name type="scientific">Streptomyces collinus (strain DSM 40733 / Tue 365)</name>
    <dbReference type="NCBI Taxonomy" id="1214242"/>
    <lineage>
        <taxon>Bacteria</taxon>
        <taxon>Bacillati</taxon>
        <taxon>Actinomycetota</taxon>
        <taxon>Actinomycetes</taxon>
        <taxon>Kitasatosporales</taxon>
        <taxon>Streptomycetaceae</taxon>
        <taxon>Streptomyces</taxon>
    </lineage>
</organism>
<dbReference type="EMBL" id="CP006259">
    <property type="protein sequence ID" value="AGS72630.1"/>
    <property type="molecule type" value="Genomic_DNA"/>
</dbReference>
<dbReference type="PATRIC" id="fig|1214242.5.peg.5964"/>
<reference evidence="2 3" key="2">
    <citation type="journal article" date="2013" name="J. Biotechnol.">
        <title>Complete genome sequence of the kirromycin producer Streptomyces collinus Tu 365 consisting of a linear chromosome and two linear plasmids.</title>
        <authorList>
            <person name="Ruckert C."/>
            <person name="Szczepanowski R."/>
            <person name="Albersmeier A."/>
            <person name="Goesmann A."/>
            <person name="Iftime D."/>
            <person name="Musiol E.M."/>
            <person name="Blin K."/>
            <person name="Wohlleben W."/>
            <person name="Puhler A."/>
            <person name="Kalinowski J."/>
            <person name="Weber T."/>
        </authorList>
    </citation>
    <scope>NUCLEOTIDE SEQUENCE [LARGE SCALE GENOMIC DNA]</scope>
    <source>
        <strain evidence="3">DSM 40733 / Tue 365</strain>
    </source>
</reference>
<evidence type="ECO:0000256" key="1">
    <source>
        <dbReference type="SAM" id="MobiDB-lite"/>
    </source>
</evidence>
<feature type="region of interest" description="Disordered" evidence="1">
    <location>
        <begin position="87"/>
        <end position="178"/>
    </location>
</feature>
<name>S5VXP9_STRC3</name>
<reference evidence="3" key="1">
    <citation type="submission" date="2012-10" db="EMBL/GenBank/DDBJ databases">
        <title>The complete genome sequence of Streptomyces collinus Tu 365.</title>
        <authorList>
            <person name="Ruckert C."/>
            <person name="Szczepanowski R."/>
            <person name="Goesmann A."/>
            <person name="Pross E.K."/>
            <person name="Musiol E.M."/>
            <person name="Blin K."/>
            <person name="Wohlleben W."/>
            <person name="Puhler A."/>
            <person name="Weber T."/>
            <person name="Kalinowski J."/>
        </authorList>
    </citation>
    <scope>NUCLEOTIDE SEQUENCE [LARGE SCALE GENOMIC DNA]</scope>
    <source>
        <strain evidence="3">DSM 40733 / Tue 365</strain>
    </source>
</reference>
<dbReference type="AlphaFoldDB" id="S5VXP9"/>
<dbReference type="KEGG" id="sci:B446_29120"/>
<dbReference type="HOGENOM" id="CLU_743763_0_0_11"/>
<keyword evidence="3" id="KW-1185">Reference proteome</keyword>
<evidence type="ECO:0000313" key="2">
    <source>
        <dbReference type="EMBL" id="AGS72630.1"/>
    </source>
</evidence>
<dbReference type="eggNOG" id="ENOG5033UMM">
    <property type="taxonomic scope" value="Bacteria"/>
</dbReference>
<accession>S5VXP9</accession>
<evidence type="ECO:0000313" key="3">
    <source>
        <dbReference type="Proteomes" id="UP000015423"/>
    </source>
</evidence>
<dbReference type="PRINTS" id="PR01217">
    <property type="entry name" value="PRICHEXTENSN"/>
</dbReference>
<protein>
    <submittedName>
        <fullName evidence="2">Uncharacterized protein</fullName>
    </submittedName>
</protein>
<sequence>MPESVPVRCPVCRRAHVCTAPSYPCACGAPTAVRLDGAAGPAVLAHRAWDEEWVTVRCAACGRGNQWPHPELGCPCGTVLRLALSDAPPAALPSPGPTAPAPTPSPDPAPEPAHPLAPAPAPPPALARPPAPTPPPAPALPPAPAHPPTPALPPTPAAPPASPPAAAPAPARRGPFRPVTIRTARDAVTATALYLRWLGYRGIRRADQRPPSGVGLAAHGLVAQVDPALRPAAPRDVECLWLTAMTESAGCAYFSLAGYDEDARACADTLGVPLFVLGLTGIPTPVNGPGRALAEAGAA</sequence>
<feature type="compositionally biased region" description="Pro residues" evidence="1">
    <location>
        <begin position="90"/>
        <end position="167"/>
    </location>
</feature>
<gene>
    <name evidence="2" type="ORF">B446_29120</name>
</gene>
<proteinExistence type="predicted"/>
<dbReference type="Proteomes" id="UP000015423">
    <property type="component" value="Chromosome"/>
</dbReference>
<dbReference type="STRING" id="1214242.B446_29120"/>